<name>A0A5E4G2V6_PRUDU</name>
<feature type="compositionally biased region" description="Low complexity" evidence="1">
    <location>
        <begin position="43"/>
        <end position="54"/>
    </location>
</feature>
<evidence type="ECO:0000313" key="2">
    <source>
        <dbReference type="EMBL" id="VVA33942.1"/>
    </source>
</evidence>
<dbReference type="Gramene" id="VVA33942">
    <property type="protein sequence ID" value="VVA33942"/>
    <property type="gene ID" value="Prudul26B013886"/>
</dbReference>
<evidence type="ECO:0000256" key="1">
    <source>
        <dbReference type="SAM" id="MobiDB-lite"/>
    </source>
</evidence>
<accession>A0A5E4G2V6</accession>
<feature type="region of interest" description="Disordered" evidence="1">
    <location>
        <begin position="32"/>
        <end position="60"/>
    </location>
</feature>
<sequence>MAFSADHREAILEMKYEMKRLVEKSLKLHLALRHQNGSDEKNGPNNDNGTNGDATRGDIRNEAGRVFVELVTTGGGVMENKVDDVSFVVSGGANTNSRLFARIVL</sequence>
<evidence type="ECO:0000313" key="3">
    <source>
        <dbReference type="Proteomes" id="UP000327085"/>
    </source>
</evidence>
<organism evidence="2 3">
    <name type="scientific">Prunus dulcis</name>
    <name type="common">Almond</name>
    <name type="synonym">Amygdalus dulcis</name>
    <dbReference type="NCBI Taxonomy" id="3755"/>
    <lineage>
        <taxon>Eukaryota</taxon>
        <taxon>Viridiplantae</taxon>
        <taxon>Streptophyta</taxon>
        <taxon>Embryophyta</taxon>
        <taxon>Tracheophyta</taxon>
        <taxon>Spermatophyta</taxon>
        <taxon>Magnoliopsida</taxon>
        <taxon>eudicotyledons</taxon>
        <taxon>Gunneridae</taxon>
        <taxon>Pentapetalae</taxon>
        <taxon>rosids</taxon>
        <taxon>fabids</taxon>
        <taxon>Rosales</taxon>
        <taxon>Rosaceae</taxon>
        <taxon>Amygdaloideae</taxon>
        <taxon>Amygdaleae</taxon>
        <taxon>Prunus</taxon>
    </lineage>
</organism>
<dbReference type="AlphaFoldDB" id="A0A5E4G2V6"/>
<dbReference type="EMBL" id="CABIKO010000310">
    <property type="protein sequence ID" value="VVA33942.1"/>
    <property type="molecule type" value="Genomic_DNA"/>
</dbReference>
<dbReference type="InParanoid" id="A0A5E4G2V6"/>
<protein>
    <submittedName>
        <fullName evidence="2">Uncharacterized protein</fullName>
    </submittedName>
</protein>
<dbReference type="Proteomes" id="UP000327085">
    <property type="component" value="Chromosome 4"/>
</dbReference>
<reference evidence="3" key="1">
    <citation type="journal article" date="2020" name="Plant J.">
        <title>Transposons played a major role in the diversification between the closely related almond and peach genomes: results from the almond genome sequence.</title>
        <authorList>
            <person name="Alioto T."/>
            <person name="Alexiou K.G."/>
            <person name="Bardil A."/>
            <person name="Barteri F."/>
            <person name="Castanera R."/>
            <person name="Cruz F."/>
            <person name="Dhingra A."/>
            <person name="Duval H."/>
            <person name="Fernandez I Marti A."/>
            <person name="Frias L."/>
            <person name="Galan B."/>
            <person name="Garcia J.L."/>
            <person name="Howad W."/>
            <person name="Gomez-Garrido J."/>
            <person name="Gut M."/>
            <person name="Julca I."/>
            <person name="Morata J."/>
            <person name="Puigdomenech P."/>
            <person name="Ribeca P."/>
            <person name="Rubio Cabetas M.J."/>
            <person name="Vlasova A."/>
            <person name="Wirthensohn M."/>
            <person name="Garcia-Mas J."/>
            <person name="Gabaldon T."/>
            <person name="Casacuberta J.M."/>
            <person name="Arus P."/>
        </authorList>
    </citation>
    <scope>NUCLEOTIDE SEQUENCE [LARGE SCALE GENOMIC DNA]</scope>
    <source>
        <strain evidence="3">cv. Texas</strain>
    </source>
</reference>
<proteinExistence type="predicted"/>
<gene>
    <name evidence="2" type="ORF">ALMOND_2B013886</name>
</gene>